<dbReference type="GO" id="GO:0120259">
    <property type="term" value="C:7SK snRNP"/>
    <property type="evidence" value="ECO:0007669"/>
    <property type="project" value="Ensembl"/>
</dbReference>
<evidence type="ECO:0000256" key="1">
    <source>
        <dbReference type="ARBA" id="ARBA00008361"/>
    </source>
</evidence>
<dbReference type="Pfam" id="PF06859">
    <property type="entry name" value="Bin3"/>
    <property type="match status" value="1"/>
</dbReference>
<dbReference type="GeneTree" id="ENSGT00940000153993"/>
<dbReference type="Ensembl" id="ENSMFAT00000007167.2">
    <property type="protein sequence ID" value="ENSMFAP00000032943.2"/>
    <property type="gene ID" value="ENSMFAG00000003007.2"/>
</dbReference>
<proteinExistence type="inferred from homology"/>
<keyword evidence="10" id="KW-1185">Reference proteome</keyword>
<dbReference type="GO" id="GO:1905382">
    <property type="term" value="P:positive regulation of snRNA transcription by RNA polymerase II"/>
    <property type="evidence" value="ECO:0007669"/>
    <property type="project" value="Ensembl"/>
</dbReference>
<reference evidence="9" key="2">
    <citation type="submission" date="2025-08" db="UniProtKB">
        <authorList>
            <consortium name="Ensembl"/>
        </authorList>
    </citation>
    <scope>IDENTIFICATION</scope>
</reference>
<dbReference type="GO" id="GO:1900087">
    <property type="term" value="P:positive regulation of G1/S transition of mitotic cell cycle"/>
    <property type="evidence" value="ECO:0007669"/>
    <property type="project" value="Ensembl"/>
</dbReference>
<dbReference type="GO" id="GO:0040031">
    <property type="term" value="P:snRNA modification"/>
    <property type="evidence" value="ECO:0007669"/>
    <property type="project" value="Ensembl"/>
</dbReference>
<reference evidence="9" key="3">
    <citation type="submission" date="2025-09" db="UniProtKB">
        <authorList>
            <consortium name="Ensembl"/>
        </authorList>
    </citation>
    <scope>IDENTIFICATION</scope>
</reference>
<evidence type="ECO:0000256" key="7">
    <source>
        <dbReference type="SAM" id="MobiDB-lite"/>
    </source>
</evidence>
<dbReference type="GO" id="GO:0000122">
    <property type="term" value="P:negative regulation of transcription by RNA polymerase II"/>
    <property type="evidence" value="ECO:0007669"/>
    <property type="project" value="Ensembl"/>
</dbReference>
<evidence type="ECO:0000256" key="4">
    <source>
        <dbReference type="ARBA" id="ARBA00022691"/>
    </source>
</evidence>
<dbReference type="GO" id="GO:0097322">
    <property type="term" value="F:7SK snRNA binding"/>
    <property type="evidence" value="ECO:0007669"/>
    <property type="project" value="Ensembl"/>
</dbReference>
<dbReference type="EC" id="2.1.1.-" evidence="6"/>
<dbReference type="PANTHER" id="PTHR12315:SF0">
    <property type="entry name" value="7SK SNRNA METHYLPHOSPHATE CAPPING ENZYME"/>
    <property type="match status" value="1"/>
</dbReference>
<dbReference type="GO" id="GO:0001510">
    <property type="term" value="P:RNA methylation"/>
    <property type="evidence" value="ECO:0007669"/>
    <property type="project" value="Ensembl"/>
</dbReference>
<dbReference type="STRING" id="9541.ENSMFAP00000032943"/>
<dbReference type="VEuPathDB" id="HostDB:ENSMFAG00000003007"/>
<dbReference type="PANTHER" id="PTHR12315">
    <property type="entry name" value="BICOID-INTERACTING PROTEIN RELATED"/>
    <property type="match status" value="1"/>
</dbReference>
<feature type="compositionally biased region" description="Low complexity" evidence="7">
    <location>
        <begin position="41"/>
        <end position="52"/>
    </location>
</feature>
<feature type="compositionally biased region" description="Basic residues" evidence="7">
    <location>
        <begin position="256"/>
        <end position="267"/>
    </location>
</feature>
<dbReference type="PROSITE" id="PS51515">
    <property type="entry name" value="BIN3_SAM"/>
    <property type="match status" value="1"/>
</dbReference>
<organism evidence="9 10">
    <name type="scientific">Macaca fascicularis</name>
    <name type="common">Crab-eating macaque</name>
    <name type="synonym">Cynomolgus monkey</name>
    <dbReference type="NCBI Taxonomy" id="9541"/>
    <lineage>
        <taxon>Eukaryota</taxon>
        <taxon>Metazoa</taxon>
        <taxon>Chordata</taxon>
        <taxon>Craniata</taxon>
        <taxon>Vertebrata</taxon>
        <taxon>Euteleostomi</taxon>
        <taxon>Mammalia</taxon>
        <taxon>Eutheria</taxon>
        <taxon>Euarchontoglires</taxon>
        <taxon>Primates</taxon>
        <taxon>Haplorrhini</taxon>
        <taxon>Catarrhini</taxon>
        <taxon>Cercopithecidae</taxon>
        <taxon>Cercopithecinae</taxon>
        <taxon>Macaca</taxon>
    </lineage>
</organism>
<feature type="compositionally biased region" description="Low complexity" evidence="7">
    <location>
        <begin position="336"/>
        <end position="357"/>
    </location>
</feature>
<name>A0A2K5W7A2_MACFA</name>
<reference evidence="9 10" key="1">
    <citation type="submission" date="2013-03" db="EMBL/GenBank/DDBJ databases">
        <authorList>
            <person name="Warren W."/>
            <person name="Wilson R.K."/>
        </authorList>
    </citation>
    <scope>NUCLEOTIDE SEQUENCE</scope>
</reference>
<evidence type="ECO:0000259" key="8">
    <source>
        <dbReference type="PROSITE" id="PS51515"/>
    </source>
</evidence>
<feature type="compositionally biased region" description="Gly residues" evidence="7">
    <location>
        <begin position="109"/>
        <end position="121"/>
    </location>
</feature>
<dbReference type="GO" id="GO:1990276">
    <property type="term" value="F:RNA 5'-gamma-phosphate methyltransferase activity"/>
    <property type="evidence" value="ECO:0007669"/>
    <property type="project" value="Ensembl"/>
</dbReference>
<keyword evidence="3 6" id="KW-0808">Transferase</keyword>
<dbReference type="GO" id="GO:1904871">
    <property type="term" value="P:positive regulation of protein localization to Cajal body"/>
    <property type="evidence" value="ECO:0007669"/>
    <property type="project" value="Ensembl"/>
</dbReference>
<evidence type="ECO:0000313" key="9">
    <source>
        <dbReference type="Ensembl" id="ENSMFAP00000032943.2"/>
    </source>
</evidence>
<feature type="compositionally biased region" description="Basic residues" evidence="7">
    <location>
        <begin position="358"/>
        <end position="367"/>
    </location>
</feature>
<dbReference type="InterPro" id="IPR010675">
    <property type="entry name" value="Bin3_C"/>
</dbReference>
<dbReference type="CDD" id="cd02440">
    <property type="entry name" value="AdoMet_MTases"/>
    <property type="match status" value="1"/>
</dbReference>
<dbReference type="Proteomes" id="UP000233100">
    <property type="component" value="Chromosome 3"/>
</dbReference>
<keyword evidence="4 5" id="KW-0949">S-adenosyl-L-methionine</keyword>
<feature type="compositionally biased region" description="Low complexity" evidence="7">
    <location>
        <begin position="60"/>
        <end position="69"/>
    </location>
</feature>
<gene>
    <name evidence="9" type="primary">MEPCE</name>
</gene>
<feature type="region of interest" description="Disordered" evidence="7">
    <location>
        <begin position="256"/>
        <end position="312"/>
    </location>
</feature>
<dbReference type="InterPro" id="IPR039772">
    <property type="entry name" value="Bin3-like"/>
</dbReference>
<evidence type="ECO:0000256" key="3">
    <source>
        <dbReference type="ARBA" id="ARBA00022679"/>
    </source>
</evidence>
<sequence length="687" mass="74783">MIEMAAEKEPFLVPAPPPPLKDESGGGAAPLCHRTKRPPLGSSAAGRSVVRVLARRLRGPRPLGSVERAPGPRPPPGGPQAQQHRGGGPRRSRTGRPACRIPWASRSPGRGGGAPGRGGTELGPPAPPRPRNGYQPHRPPGGGGGKRRNSCNVGGGGGGFKHPAFKRRRRVNSDCDSVLPSNFLLGGNIFDPLNLNSLLDEEVSRALNAETPKSSPLPAKGRDPVEILIPKDITDPLSLNTCTDEGHVVLASPLKTGRKRHRHRGQHHQQQQAAGGSESHPVLPTAPLTPSLHGEGASQQPRHRGQNRDAPQPYELNTAINCRDEVVSPLPSALQGPSGSLSAPPAASVTSAPPSSSSRHRKRRRTSSKSEAGARGGGQGSKEKGRGSWGGRHHHHHPLPAAGFKKQQRKFQYGNYCKYYGYRNPSCEDGRLRVLKPEWFRGRDVLDLGCNVGHLTLSIACKWGPSRMVGLDIDSRLIHSARQNIRHYLSEELRLPPQTVEGDPGAEGEEGTTTVRKRSCFPASLTASRGPIAAPQVPLDGADTSVFPNNVVFVTGNYVLDRDDLVEAQTPEYDVVLCLSLTKWVHLNWGDEGLKRMFRRIYRHLRPGGILVLEPQPWSSYGKRKTLTETIYKNYYRIQLKPEQFSSYLTSPDVGFSSYELVATPHNTSKGFQRPVYLFHKARSPSH</sequence>
<accession>A0A2K5W7A2</accession>
<feature type="region of interest" description="Disordered" evidence="7">
    <location>
        <begin position="329"/>
        <end position="405"/>
    </location>
</feature>
<feature type="compositionally biased region" description="Basic and acidic residues" evidence="7">
    <location>
        <begin position="1"/>
        <end position="10"/>
    </location>
</feature>
<keyword evidence="2 6" id="KW-0489">Methyltransferase</keyword>
<evidence type="ECO:0000256" key="6">
    <source>
        <dbReference type="RuleBase" id="RU367087"/>
    </source>
</evidence>
<feature type="region of interest" description="Disordered" evidence="7">
    <location>
        <begin position="1"/>
        <end position="165"/>
    </location>
</feature>
<dbReference type="InterPro" id="IPR024160">
    <property type="entry name" value="BIN3_SAM-bd_dom"/>
</dbReference>
<protein>
    <recommendedName>
        <fullName evidence="6">RNA methyltransferase</fullName>
        <ecNumber evidence="6">2.1.1.-</ecNumber>
    </recommendedName>
</protein>
<dbReference type="Bgee" id="ENSMFAG00000003007">
    <property type="expression patterns" value="Expressed in skeletal muscle tissue and 13 other cell types or tissues"/>
</dbReference>
<evidence type="ECO:0000313" key="10">
    <source>
        <dbReference type="Proteomes" id="UP000233100"/>
    </source>
</evidence>
<evidence type="ECO:0000256" key="2">
    <source>
        <dbReference type="ARBA" id="ARBA00022603"/>
    </source>
</evidence>
<dbReference type="SUPFAM" id="SSF53335">
    <property type="entry name" value="S-adenosyl-L-methionine-dependent methyltransferases"/>
    <property type="match status" value="1"/>
</dbReference>
<feature type="domain" description="Bin3-type SAM" evidence="8">
    <location>
        <begin position="429"/>
        <end position="684"/>
    </location>
</feature>
<comment type="similarity">
    <text evidence="1 6">Belongs to the methyltransferase superfamily.</text>
</comment>
<dbReference type="AlphaFoldDB" id="A0A2K5W7A2"/>
<evidence type="ECO:0000256" key="5">
    <source>
        <dbReference type="PROSITE-ProRule" id="PRU00848"/>
    </source>
</evidence>
<dbReference type="InterPro" id="IPR029063">
    <property type="entry name" value="SAM-dependent_MTases_sf"/>
</dbReference>
<dbReference type="Gene3D" id="3.40.50.150">
    <property type="entry name" value="Vaccinia Virus protein VP39"/>
    <property type="match status" value="1"/>
</dbReference>